<dbReference type="PANTHER" id="PTHR33223">
    <property type="entry name" value="CCHC-TYPE DOMAIN-CONTAINING PROTEIN"/>
    <property type="match status" value="1"/>
</dbReference>
<reference evidence="2 3" key="1">
    <citation type="submission" date="2019-09" db="EMBL/GenBank/DDBJ databases">
        <authorList>
            <person name="Ou C."/>
        </authorList>
    </citation>
    <scope>NUCLEOTIDE SEQUENCE [LARGE SCALE GENOMIC DNA]</scope>
    <source>
        <strain evidence="2">S2</strain>
        <tissue evidence="2">Leaf</tissue>
    </source>
</reference>
<reference evidence="2 3" key="2">
    <citation type="submission" date="2019-11" db="EMBL/GenBank/DDBJ databases">
        <title>A de novo genome assembly of a pear dwarfing rootstock.</title>
        <authorList>
            <person name="Wang F."/>
            <person name="Wang J."/>
            <person name="Li S."/>
            <person name="Zhang Y."/>
            <person name="Fang M."/>
            <person name="Ma L."/>
            <person name="Zhao Y."/>
            <person name="Jiang S."/>
        </authorList>
    </citation>
    <scope>NUCLEOTIDE SEQUENCE [LARGE SCALE GENOMIC DNA]</scope>
    <source>
        <strain evidence="2">S2</strain>
        <tissue evidence="2">Leaf</tissue>
    </source>
</reference>
<dbReference type="Proteomes" id="UP000327157">
    <property type="component" value="Unassembled WGS sequence"/>
</dbReference>
<feature type="region of interest" description="Disordered" evidence="1">
    <location>
        <begin position="24"/>
        <end position="62"/>
    </location>
</feature>
<evidence type="ECO:0000313" key="2">
    <source>
        <dbReference type="EMBL" id="KAB2631803.1"/>
    </source>
</evidence>
<protein>
    <submittedName>
        <fullName evidence="2">S ribonuclease</fullName>
    </submittedName>
</protein>
<proteinExistence type="predicted"/>
<evidence type="ECO:0000256" key="1">
    <source>
        <dbReference type="SAM" id="MobiDB-lite"/>
    </source>
</evidence>
<gene>
    <name evidence="2" type="ORF">D8674_038707</name>
</gene>
<sequence>MTRSSQPISVNILDFDDDFERTLRKNKKNPELHPSSSSSVSNLEEEEEPTTREKEEVQTMAADNRTIKELSASGMDNAAPLCIQYPRAAQDKTDEFELKSSLLHHIPKFHGMSMEDPNKHLKEFEVVCSSMTPINVDGSILKMKAFPFSLLEKAKDWL</sequence>
<keyword evidence="3" id="KW-1185">Reference proteome</keyword>
<evidence type="ECO:0000313" key="3">
    <source>
        <dbReference type="Proteomes" id="UP000327157"/>
    </source>
</evidence>
<dbReference type="EMBL" id="SMOL01000142">
    <property type="protein sequence ID" value="KAB2631803.1"/>
    <property type="molecule type" value="Genomic_DNA"/>
</dbReference>
<dbReference type="AlphaFoldDB" id="A0A5N5HY77"/>
<comment type="caution">
    <text evidence="2">The sequence shown here is derived from an EMBL/GenBank/DDBJ whole genome shotgun (WGS) entry which is preliminary data.</text>
</comment>
<organism evidence="2 3">
    <name type="scientific">Pyrus ussuriensis x Pyrus communis</name>
    <dbReference type="NCBI Taxonomy" id="2448454"/>
    <lineage>
        <taxon>Eukaryota</taxon>
        <taxon>Viridiplantae</taxon>
        <taxon>Streptophyta</taxon>
        <taxon>Embryophyta</taxon>
        <taxon>Tracheophyta</taxon>
        <taxon>Spermatophyta</taxon>
        <taxon>Magnoliopsida</taxon>
        <taxon>eudicotyledons</taxon>
        <taxon>Gunneridae</taxon>
        <taxon>Pentapetalae</taxon>
        <taxon>rosids</taxon>
        <taxon>fabids</taxon>
        <taxon>Rosales</taxon>
        <taxon>Rosaceae</taxon>
        <taxon>Amygdaloideae</taxon>
        <taxon>Maleae</taxon>
        <taxon>Pyrus</taxon>
    </lineage>
</organism>
<feature type="compositionally biased region" description="Low complexity" evidence="1">
    <location>
        <begin position="32"/>
        <end position="42"/>
    </location>
</feature>
<accession>A0A5N5HY77</accession>
<name>A0A5N5HY77_9ROSA</name>
<dbReference type="PANTHER" id="PTHR33223:SF3">
    <property type="match status" value="1"/>
</dbReference>
<dbReference type="OrthoDB" id="1305902at2759"/>